<feature type="compositionally biased region" description="Polar residues" evidence="1">
    <location>
        <begin position="191"/>
        <end position="216"/>
    </location>
</feature>
<accession>A0A9W8ECH4</accession>
<evidence type="ECO:0000313" key="3">
    <source>
        <dbReference type="EMBL" id="KAJ1998261.1"/>
    </source>
</evidence>
<feature type="compositionally biased region" description="Polar residues" evidence="1">
    <location>
        <begin position="158"/>
        <end position="171"/>
    </location>
</feature>
<proteinExistence type="predicted"/>
<dbReference type="GO" id="GO:0007095">
    <property type="term" value="P:mitotic G2 DNA damage checkpoint signaling"/>
    <property type="evidence" value="ECO:0007669"/>
    <property type="project" value="TreeGrafter"/>
</dbReference>
<feature type="compositionally biased region" description="Low complexity" evidence="1">
    <location>
        <begin position="175"/>
        <end position="190"/>
    </location>
</feature>
<reference evidence="3" key="1">
    <citation type="submission" date="2022-07" db="EMBL/GenBank/DDBJ databases">
        <title>Phylogenomic reconstructions and comparative analyses of Kickxellomycotina fungi.</title>
        <authorList>
            <person name="Reynolds N.K."/>
            <person name="Stajich J.E."/>
            <person name="Barry K."/>
            <person name="Grigoriev I.V."/>
            <person name="Crous P."/>
            <person name="Smith M.E."/>
        </authorList>
    </citation>
    <scope>NUCLEOTIDE SEQUENCE</scope>
    <source>
        <strain evidence="3">IMI 214461</strain>
    </source>
</reference>
<dbReference type="AlphaFoldDB" id="A0A9W8ECH4"/>
<feature type="compositionally biased region" description="Basic and acidic residues" evidence="1">
    <location>
        <begin position="145"/>
        <end position="155"/>
    </location>
</feature>
<sequence length="231" mass="25137">MKRVYFQSTAPKDCRAAVMDFNMNRGRAEAAKLSHTCSVDQKHEQQDDAHASGMSEALETNVQQHYSSGPGAPAGSKWSEYVDDSDDAESKTAENTDELDAHNRIGIGRIEQRETKQRASAKPRKQKLPARTQQPGARHMPYSRPDADTRPDMVEKTALSQVLVTITQQPQRPAPSTSTNNTRAPTRPTPVSKNHSMAANTQASGGQASASKWSQFDSDDSGSGSSHSGQE</sequence>
<dbReference type="PANTHER" id="PTHR15863">
    <property type="entry name" value="MRN COMPLEX-INTERACTING PROTEIN"/>
    <property type="match status" value="1"/>
</dbReference>
<feature type="compositionally biased region" description="Basic and acidic residues" evidence="1">
    <location>
        <begin position="40"/>
        <end position="50"/>
    </location>
</feature>
<dbReference type="PANTHER" id="PTHR15863:SF2">
    <property type="entry name" value="MRN COMPLEX-INTERACTING PROTEIN"/>
    <property type="match status" value="1"/>
</dbReference>
<feature type="domain" description="MRN complex-interacting protein N-terminal" evidence="2">
    <location>
        <begin position="1"/>
        <end position="81"/>
    </location>
</feature>
<dbReference type="EMBL" id="JANBQF010001024">
    <property type="protein sequence ID" value="KAJ1998261.1"/>
    <property type="molecule type" value="Genomic_DNA"/>
</dbReference>
<feature type="compositionally biased region" description="Basic and acidic residues" evidence="1">
    <location>
        <begin position="88"/>
        <end position="103"/>
    </location>
</feature>
<dbReference type="Proteomes" id="UP001150907">
    <property type="component" value="Unassembled WGS sequence"/>
</dbReference>
<organism evidence="3 4">
    <name type="scientific">Coemansia thaxteri</name>
    <dbReference type="NCBI Taxonomy" id="2663907"/>
    <lineage>
        <taxon>Eukaryota</taxon>
        <taxon>Fungi</taxon>
        <taxon>Fungi incertae sedis</taxon>
        <taxon>Zoopagomycota</taxon>
        <taxon>Kickxellomycotina</taxon>
        <taxon>Kickxellomycetes</taxon>
        <taxon>Kickxellales</taxon>
        <taxon>Kickxellaceae</taxon>
        <taxon>Coemansia</taxon>
    </lineage>
</organism>
<feature type="compositionally biased region" description="Polar residues" evidence="1">
    <location>
        <begin position="58"/>
        <end position="67"/>
    </location>
</feature>
<dbReference type="GO" id="GO:0003682">
    <property type="term" value="F:chromatin binding"/>
    <property type="evidence" value="ECO:0007669"/>
    <property type="project" value="TreeGrafter"/>
</dbReference>
<evidence type="ECO:0000256" key="1">
    <source>
        <dbReference type="SAM" id="MobiDB-lite"/>
    </source>
</evidence>
<dbReference type="InterPro" id="IPR032739">
    <property type="entry name" value="MRNIP"/>
</dbReference>
<gene>
    <name evidence="3" type="ORF">H4R26_005522</name>
</gene>
<comment type="caution">
    <text evidence="3">The sequence shown here is derived from an EMBL/GenBank/DDBJ whole genome shotgun (WGS) entry which is preliminary data.</text>
</comment>
<dbReference type="GO" id="GO:0005634">
    <property type="term" value="C:nucleus"/>
    <property type="evidence" value="ECO:0007669"/>
    <property type="project" value="TreeGrafter"/>
</dbReference>
<protein>
    <recommendedName>
        <fullName evidence="2">MRN complex-interacting protein N-terminal domain-containing protein</fullName>
    </recommendedName>
</protein>
<dbReference type="Pfam" id="PF15749">
    <property type="entry name" value="MRNIP"/>
    <property type="match status" value="1"/>
</dbReference>
<evidence type="ECO:0000259" key="2">
    <source>
        <dbReference type="Pfam" id="PF15749"/>
    </source>
</evidence>
<dbReference type="OrthoDB" id="5960226at2759"/>
<feature type="compositionally biased region" description="Basic residues" evidence="1">
    <location>
        <begin position="119"/>
        <end position="128"/>
    </location>
</feature>
<keyword evidence="4" id="KW-1185">Reference proteome</keyword>
<name>A0A9W8ECH4_9FUNG</name>
<feature type="compositionally biased region" description="Low complexity" evidence="1">
    <location>
        <begin position="221"/>
        <end position="231"/>
    </location>
</feature>
<evidence type="ECO:0000313" key="4">
    <source>
        <dbReference type="Proteomes" id="UP001150907"/>
    </source>
</evidence>
<feature type="region of interest" description="Disordered" evidence="1">
    <location>
        <begin position="38"/>
        <end position="231"/>
    </location>
</feature>
<dbReference type="InterPro" id="IPR049472">
    <property type="entry name" value="MRNIP_N"/>
</dbReference>